<feature type="transmembrane region" description="Helical" evidence="1">
    <location>
        <begin position="196"/>
        <end position="216"/>
    </location>
</feature>
<feature type="transmembrane region" description="Helical" evidence="1">
    <location>
        <begin position="33"/>
        <end position="54"/>
    </location>
</feature>
<name>A0A9Y1BLV4_9ARCH</name>
<organism evidence="2">
    <name type="scientific">Candidatus Heimdallarchaeum aukensis</name>
    <dbReference type="NCBI Taxonomy" id="2876573"/>
    <lineage>
        <taxon>Archaea</taxon>
        <taxon>Promethearchaeati</taxon>
        <taxon>Candidatus Heimdallarchaeota</taxon>
        <taxon>Candidatus Heimdallarchaeia (ex Rinke et al. 2021) (nom. nud.)</taxon>
        <taxon>Candidatus Heimdallarchaeales</taxon>
        <taxon>Candidatus Heimdallarchaeaceae</taxon>
        <taxon>Candidatus Heimdallarchaeum</taxon>
    </lineage>
</organism>
<keyword evidence="1" id="KW-1133">Transmembrane helix</keyword>
<dbReference type="Proteomes" id="UP001201020">
    <property type="component" value="Chromosome"/>
</dbReference>
<keyword evidence="1" id="KW-0812">Transmembrane</keyword>
<dbReference type="EMBL" id="CP084166">
    <property type="protein sequence ID" value="UJG41257.1"/>
    <property type="molecule type" value="Genomic_DNA"/>
</dbReference>
<feature type="transmembrane region" description="Helical" evidence="1">
    <location>
        <begin position="94"/>
        <end position="118"/>
    </location>
</feature>
<evidence type="ECO:0000256" key="1">
    <source>
        <dbReference type="SAM" id="Phobius"/>
    </source>
</evidence>
<feature type="transmembrane region" description="Helical" evidence="1">
    <location>
        <begin position="66"/>
        <end position="87"/>
    </location>
</feature>
<dbReference type="AlphaFoldDB" id="A0A9Y1BLV4"/>
<sequence length="368" mass="41985">MDLNFVVSLTIAIFMFILGIIFIVQSIIKKRTAYVFTSSMFIGMIASLIEVFRVSKLPNLDFNSSVLLVIHLSFWCLMYLLSLIFFIQLEKEKILSYILPVVMIIYVLHITFGIFWIYSGSFPDQAQSTITMLWDLTYALMGILTFSYGAYVHFKTGIKAHEKEGYLLGGALILISIGFLLGFIKDLGVKVDIQSIPVGEVLKLIGIFTFIIFYIAKPDYIFRLPFQITSVLVFNRLGMLIYSAQYLTEDGDEEIDPDDTSMELITAAVNAFSTFMKETTGSEEPLKRVKTGDKLLIVEQGDKCSIAIISTSSSYFMIQSMRKVIKELEKRYEKELELDYTDSTFFNEVPKLISYSFPFLGIPKKELY</sequence>
<protein>
    <submittedName>
        <fullName evidence="2">Uncharacterized protein</fullName>
    </submittedName>
</protein>
<feature type="transmembrane region" description="Helical" evidence="1">
    <location>
        <begin position="138"/>
        <end position="154"/>
    </location>
</feature>
<keyword evidence="1" id="KW-0472">Membrane</keyword>
<evidence type="ECO:0000313" key="2">
    <source>
        <dbReference type="EMBL" id="UJG41257.1"/>
    </source>
</evidence>
<feature type="transmembrane region" description="Helical" evidence="1">
    <location>
        <begin position="6"/>
        <end position="24"/>
    </location>
</feature>
<feature type="transmembrane region" description="Helical" evidence="1">
    <location>
        <begin position="166"/>
        <end position="184"/>
    </location>
</feature>
<gene>
    <name evidence="2" type="ORF">K9W45_02055</name>
</gene>
<accession>A0A9Y1BLV4</accession>
<reference evidence="2" key="1">
    <citation type="journal article" date="2022" name="Nat. Microbiol.">
        <title>Unique mobile elements and scalable gene flow at the prokaryote-eukaryote boundary revealed by circularized Asgard archaea genomes.</title>
        <authorList>
            <person name="Wu F."/>
            <person name="Speth D.R."/>
            <person name="Philosof A."/>
            <person name="Cremiere A."/>
            <person name="Narayanan A."/>
            <person name="Barco R.A."/>
            <person name="Connon S.A."/>
            <person name="Amend J.P."/>
            <person name="Antoshechkin I.A."/>
            <person name="Orphan V.J."/>
        </authorList>
    </citation>
    <scope>NUCLEOTIDE SEQUENCE</scope>
    <source>
        <strain evidence="2">PM71</strain>
    </source>
</reference>
<proteinExistence type="predicted"/>